<dbReference type="EMBL" id="LIHL02000008">
    <property type="protein sequence ID" value="KAF5462024.1"/>
    <property type="molecule type" value="Genomic_DNA"/>
</dbReference>
<protein>
    <submittedName>
        <fullName evidence="2">Uncharacterized protein</fullName>
    </submittedName>
</protein>
<evidence type="ECO:0000313" key="2">
    <source>
        <dbReference type="EMBL" id="KAF5462024.1"/>
    </source>
</evidence>
<evidence type="ECO:0000256" key="1">
    <source>
        <dbReference type="SAM" id="MobiDB-lite"/>
    </source>
</evidence>
<feature type="non-terminal residue" evidence="2">
    <location>
        <position position="1"/>
    </location>
</feature>
<feature type="compositionally biased region" description="Basic and acidic residues" evidence="1">
    <location>
        <begin position="100"/>
        <end position="110"/>
    </location>
</feature>
<dbReference type="Gramene" id="Jr08_07590_p1">
    <property type="protein sequence ID" value="cds.Jr08_07590_p1"/>
    <property type="gene ID" value="Jr08_07590"/>
</dbReference>
<proteinExistence type="predicted"/>
<feature type="compositionally biased region" description="Basic and acidic residues" evidence="1">
    <location>
        <begin position="79"/>
        <end position="88"/>
    </location>
</feature>
<reference evidence="2" key="2">
    <citation type="submission" date="2020-03" db="EMBL/GenBank/DDBJ databases">
        <title>Walnut 2.0.</title>
        <authorList>
            <person name="Marrano A."/>
            <person name="Britton M."/>
            <person name="Zimin A.V."/>
            <person name="Zaini P.A."/>
            <person name="Workman R."/>
            <person name="Puiu D."/>
            <person name="Bianco L."/>
            <person name="Allen B.J."/>
            <person name="Troggio M."/>
            <person name="Leslie C.A."/>
            <person name="Timp W."/>
            <person name="Dendekar A."/>
            <person name="Salzberg S.L."/>
            <person name="Neale D.B."/>
        </authorList>
    </citation>
    <scope>NUCLEOTIDE SEQUENCE</scope>
    <source>
        <tissue evidence="2">Leaves</tissue>
    </source>
</reference>
<sequence>LFNPIRHGFIRERARVMEEIRSSPPPAEASAKRKPRSSAATSRMKKDCLWFSTSMQEGFSYVKASFTGLAKKMTARNEREASEADLKAAKMQVEAADAAEETKKRLEKTM</sequence>
<organism evidence="2 3">
    <name type="scientific">Juglans regia</name>
    <name type="common">English walnut</name>
    <dbReference type="NCBI Taxonomy" id="51240"/>
    <lineage>
        <taxon>Eukaryota</taxon>
        <taxon>Viridiplantae</taxon>
        <taxon>Streptophyta</taxon>
        <taxon>Embryophyta</taxon>
        <taxon>Tracheophyta</taxon>
        <taxon>Spermatophyta</taxon>
        <taxon>Magnoliopsida</taxon>
        <taxon>eudicotyledons</taxon>
        <taxon>Gunneridae</taxon>
        <taxon>Pentapetalae</taxon>
        <taxon>rosids</taxon>
        <taxon>fabids</taxon>
        <taxon>Fagales</taxon>
        <taxon>Juglandaceae</taxon>
        <taxon>Juglans</taxon>
    </lineage>
</organism>
<accession>A0A833X673</accession>
<reference evidence="2" key="1">
    <citation type="submission" date="2015-10" db="EMBL/GenBank/DDBJ databases">
        <authorList>
            <person name="Martinez-Garcia P.J."/>
            <person name="Crepeau M.W."/>
            <person name="Puiu D."/>
            <person name="Gonzalez-Ibeas D."/>
            <person name="Whalen J."/>
            <person name="Stevens K."/>
            <person name="Paul R."/>
            <person name="Butterfield T."/>
            <person name="Britton M."/>
            <person name="Reagan R."/>
            <person name="Chakraborty S."/>
            <person name="Walawage S.L."/>
            <person name="Vasquez-Gross H.A."/>
            <person name="Cardeno C."/>
            <person name="Famula R."/>
            <person name="Pratt K."/>
            <person name="Kuruganti S."/>
            <person name="Aradhya M.K."/>
            <person name="Leslie C.A."/>
            <person name="Dandekar A.M."/>
            <person name="Salzberg S.L."/>
            <person name="Wegrzyn J.L."/>
            <person name="Langley C.H."/>
            <person name="Neale D.B."/>
        </authorList>
    </citation>
    <scope>NUCLEOTIDE SEQUENCE</scope>
    <source>
        <tissue evidence="2">Leaves</tissue>
    </source>
</reference>
<evidence type="ECO:0000313" key="3">
    <source>
        <dbReference type="Proteomes" id="UP000619265"/>
    </source>
</evidence>
<name>A0A833X673_JUGRE</name>
<gene>
    <name evidence="2" type="ORF">F2P56_018066</name>
</gene>
<feature type="region of interest" description="Disordered" evidence="1">
    <location>
        <begin position="16"/>
        <end position="42"/>
    </location>
</feature>
<feature type="region of interest" description="Disordered" evidence="1">
    <location>
        <begin position="79"/>
        <end position="110"/>
    </location>
</feature>
<comment type="caution">
    <text evidence="2">The sequence shown here is derived from an EMBL/GenBank/DDBJ whole genome shotgun (WGS) entry which is preliminary data.</text>
</comment>
<dbReference type="AlphaFoldDB" id="A0A833X673"/>
<dbReference type="Proteomes" id="UP000619265">
    <property type="component" value="Unassembled WGS sequence"/>
</dbReference>